<organism evidence="1 2">
    <name type="scientific">Dryococelus australis</name>
    <dbReference type="NCBI Taxonomy" id="614101"/>
    <lineage>
        <taxon>Eukaryota</taxon>
        <taxon>Metazoa</taxon>
        <taxon>Ecdysozoa</taxon>
        <taxon>Arthropoda</taxon>
        <taxon>Hexapoda</taxon>
        <taxon>Insecta</taxon>
        <taxon>Pterygota</taxon>
        <taxon>Neoptera</taxon>
        <taxon>Polyneoptera</taxon>
        <taxon>Phasmatodea</taxon>
        <taxon>Verophasmatodea</taxon>
        <taxon>Anareolatae</taxon>
        <taxon>Phasmatidae</taxon>
        <taxon>Eurycanthinae</taxon>
        <taxon>Dryococelus</taxon>
    </lineage>
</organism>
<name>A0ABQ9GJF8_9NEOP</name>
<comment type="caution">
    <text evidence="1">The sequence shown here is derived from an EMBL/GenBank/DDBJ whole genome shotgun (WGS) entry which is preliminary data.</text>
</comment>
<evidence type="ECO:0000313" key="2">
    <source>
        <dbReference type="Proteomes" id="UP001159363"/>
    </source>
</evidence>
<evidence type="ECO:0000313" key="1">
    <source>
        <dbReference type="EMBL" id="KAJ8872139.1"/>
    </source>
</evidence>
<keyword evidence="2" id="KW-1185">Reference proteome</keyword>
<protein>
    <submittedName>
        <fullName evidence="1">Uncharacterized protein</fullName>
    </submittedName>
</protein>
<sequence length="638" mass="68986">MVSGNTETSTTDVAIEENIGSSLQPCFSGGTVCGVTRTNWTMVSGNTETSTTDVAIEENIGSSLQPCFSGGGCTHAQRGEHGAEAILGDVIISRQVGGLDYLLLGAALCTLRQERQSYVQAEWGNYSILKHSEITHLSTSTSAKFPRCEHQAGLTRPGIQPVSPWWEARGSSACCSSNLASHPGRLESIPGVESKPDPRENKTRQALPLGGRFLSGCCRISTFALHCSSSPPAQKTSTLITLESGTDLHTFRRRDESTLCISNCRKIIPVTPFFWSLIHRDTLAVLAGRHVLKEVDEAVICVEGVDDGLRPSTRGSCNNKTLSRSTGKRRECWEGEGEGVSPRKLSHQQQHPAAFPTCEKPVEFGGNRTRSTLMGGKYTKKFPDERRATVATVAERLARSPPTKANRVQSSAGSPDFRKWESCRTMPLVGRFSRGSPVSPTPSFRRRSIFTSITFAGSQDLAVKSHPNLFTSLHSLQIGMKSSSCSALNLGSVTSTLTGDSPGLIWSRLLMLDSNFSRPSTSPGRTITILTSPPCKYTFFCCMYDVHIICNGAAVNERLDCSHPTKANRVKSPTGSLPDARKWVACLTMPLVSGFSRGYSVSPALAFRAASYSPHSHSSALKTSLLSAAEISQLNYNL</sequence>
<proteinExistence type="predicted"/>
<dbReference type="Proteomes" id="UP001159363">
    <property type="component" value="Chromosome 10"/>
</dbReference>
<gene>
    <name evidence="1" type="ORF">PR048_025741</name>
</gene>
<reference evidence="1 2" key="1">
    <citation type="submission" date="2023-02" db="EMBL/GenBank/DDBJ databases">
        <title>LHISI_Scaffold_Assembly.</title>
        <authorList>
            <person name="Stuart O.P."/>
            <person name="Cleave R."/>
            <person name="Magrath M.J.L."/>
            <person name="Mikheyev A.S."/>
        </authorList>
    </citation>
    <scope>NUCLEOTIDE SEQUENCE [LARGE SCALE GENOMIC DNA]</scope>
    <source>
        <strain evidence="1">Daus_M_001</strain>
        <tissue evidence="1">Leg muscle</tissue>
    </source>
</reference>
<dbReference type="EMBL" id="JARBHB010000011">
    <property type="protein sequence ID" value="KAJ8872139.1"/>
    <property type="molecule type" value="Genomic_DNA"/>
</dbReference>
<accession>A0ABQ9GJF8</accession>